<dbReference type="PANTHER" id="PTHR31489:SF2">
    <property type="entry name" value="PROTEIN LIN-52 HOMOLOG"/>
    <property type="match status" value="1"/>
</dbReference>
<comment type="similarity">
    <text evidence="1">Belongs to the lin-52 family.</text>
</comment>
<dbReference type="GO" id="GO:0070176">
    <property type="term" value="C:DRM complex"/>
    <property type="evidence" value="ECO:0007669"/>
    <property type="project" value="InterPro"/>
</dbReference>
<dbReference type="Proteomes" id="UP000694383">
    <property type="component" value="Unplaced"/>
</dbReference>
<dbReference type="Ensembl" id="ENSOSIT00000025978.1">
    <property type="protein sequence ID" value="ENSOSIP00000024611.1"/>
    <property type="gene ID" value="ENSOSIG00000012941.1"/>
</dbReference>
<keyword evidence="4" id="KW-1185">Reference proteome</keyword>
<proteinExistence type="inferred from homology"/>
<name>A0A8C7YCR8_9TELE</name>
<dbReference type="InterPro" id="IPR018737">
    <property type="entry name" value="DREAM_LIN52"/>
</dbReference>
<dbReference type="Pfam" id="PF10044">
    <property type="entry name" value="LIN52"/>
    <property type="match status" value="1"/>
</dbReference>
<evidence type="ECO:0000256" key="2">
    <source>
        <dbReference type="ARBA" id="ARBA00020469"/>
    </source>
</evidence>
<protein>
    <recommendedName>
        <fullName evidence="2">Protein lin-52 homolog</fullName>
    </recommendedName>
</protein>
<evidence type="ECO:0000256" key="1">
    <source>
        <dbReference type="ARBA" id="ARBA00005456"/>
    </source>
</evidence>
<reference evidence="3" key="2">
    <citation type="submission" date="2025-09" db="UniProtKB">
        <authorList>
            <consortium name="Ensembl"/>
        </authorList>
    </citation>
    <scope>IDENTIFICATION</scope>
</reference>
<evidence type="ECO:0000313" key="3">
    <source>
        <dbReference type="Ensembl" id="ENSOSIP00000024611.1"/>
    </source>
</evidence>
<accession>A0A8C7YCR8</accession>
<dbReference type="GO" id="GO:0006355">
    <property type="term" value="P:regulation of DNA-templated transcription"/>
    <property type="evidence" value="ECO:0007669"/>
    <property type="project" value="InterPro"/>
</dbReference>
<dbReference type="PANTHER" id="PTHR31489">
    <property type="entry name" value="LIN52 FAMILY MEMBER"/>
    <property type="match status" value="1"/>
</dbReference>
<sequence length="83" mass="9425">MISEPLCASAGEDFEISLLSFEKLDRASPDLWPEQLPGVAEFAATCKNPITTSPPKWMAELESEDIEMLKGWFRQLTFMLYKP</sequence>
<organism evidence="3 4">
    <name type="scientific">Oryzias sinensis</name>
    <name type="common">Chinese medaka</name>
    <dbReference type="NCBI Taxonomy" id="183150"/>
    <lineage>
        <taxon>Eukaryota</taxon>
        <taxon>Metazoa</taxon>
        <taxon>Chordata</taxon>
        <taxon>Craniata</taxon>
        <taxon>Vertebrata</taxon>
        <taxon>Euteleostomi</taxon>
        <taxon>Actinopterygii</taxon>
        <taxon>Neopterygii</taxon>
        <taxon>Teleostei</taxon>
        <taxon>Neoteleostei</taxon>
        <taxon>Acanthomorphata</taxon>
        <taxon>Ovalentaria</taxon>
        <taxon>Atherinomorphae</taxon>
        <taxon>Beloniformes</taxon>
        <taxon>Adrianichthyidae</taxon>
        <taxon>Oryziinae</taxon>
        <taxon>Oryzias</taxon>
    </lineage>
</organism>
<evidence type="ECO:0000313" key="4">
    <source>
        <dbReference type="Proteomes" id="UP000694383"/>
    </source>
</evidence>
<dbReference type="AlphaFoldDB" id="A0A8C7YCR8"/>
<reference evidence="3" key="1">
    <citation type="submission" date="2025-08" db="UniProtKB">
        <authorList>
            <consortium name="Ensembl"/>
        </authorList>
    </citation>
    <scope>IDENTIFICATION</scope>
</reference>